<evidence type="ECO:0000313" key="2">
    <source>
        <dbReference type="EMBL" id="TGO82119.1"/>
    </source>
</evidence>
<comment type="caution">
    <text evidence="2">The sequence shown here is derived from an EMBL/GenBank/DDBJ whole genome shotgun (WGS) entry which is preliminary data.</text>
</comment>
<dbReference type="EMBL" id="PQXO01000912">
    <property type="protein sequence ID" value="TGO82119.1"/>
    <property type="molecule type" value="Genomic_DNA"/>
</dbReference>
<sequence length="543" mass="61143">MASRLSHGFVWQLTTQVIELAILSYAGAHIQPFDTELVEKDLPSVHLPQRFKYHDDALNWLGGLSCISNLGGWGVKICRRQLQCMDRFLGEKQPWVFHPFNYGSPDHKICLFLSSSIEALTDLWGPSWKILKSSLTIEIKQYDIGNGAIIPWTTRAGVNDTHVIPMNSEVFCHWIPFKSWNEKEVEANQESLPRQHLLSSDILLIGAPNNYGLLVNEKCIPSPERVLRIKSQSSDQQALRSPNTSRARRYVDSHAIQRQGSAMGLISGAGQVTYKWRIGHTMKDALVERWRHGLRNPLDLEAYSGVEVSLCSRNARRRRLLSILASDTMVNYLHAISFVWNDGVCEYSYFNALRCPKSFRKFWKAHKDWQTNIGDAVSKCLDALEETGIDEDNQESKGDSDREDDDDSIGQPDSIKNNSTGGGIQSPVQDDIATGLPTPPNSLASVDLDTCKFFEEWVVTLFRSEHTWTEFIEDSEESLTMVVVAKECLDFHDQDGFGRCCSLAAKIKGYPVLQTSLQINESLLSSCSAKLKQEKVGSSKKNI</sequence>
<organism evidence="2 3">
    <name type="scientific">Botrytis porri</name>
    <dbReference type="NCBI Taxonomy" id="87229"/>
    <lineage>
        <taxon>Eukaryota</taxon>
        <taxon>Fungi</taxon>
        <taxon>Dikarya</taxon>
        <taxon>Ascomycota</taxon>
        <taxon>Pezizomycotina</taxon>
        <taxon>Leotiomycetes</taxon>
        <taxon>Helotiales</taxon>
        <taxon>Sclerotiniaceae</taxon>
        <taxon>Botrytis</taxon>
    </lineage>
</organism>
<keyword evidence="3" id="KW-1185">Reference proteome</keyword>
<dbReference type="Proteomes" id="UP000297280">
    <property type="component" value="Unassembled WGS sequence"/>
</dbReference>
<feature type="region of interest" description="Disordered" evidence="1">
    <location>
        <begin position="231"/>
        <end position="250"/>
    </location>
</feature>
<feature type="compositionally biased region" description="Polar residues" evidence="1">
    <location>
        <begin position="231"/>
        <end position="245"/>
    </location>
</feature>
<evidence type="ECO:0000313" key="3">
    <source>
        <dbReference type="Proteomes" id="UP000297280"/>
    </source>
</evidence>
<gene>
    <name evidence="2" type="ORF">BPOR_0918g00060</name>
</gene>
<dbReference type="AlphaFoldDB" id="A0A4Z1KKY8"/>
<reference evidence="2 3" key="1">
    <citation type="submission" date="2017-12" db="EMBL/GenBank/DDBJ databases">
        <title>Comparative genomics of Botrytis spp.</title>
        <authorList>
            <person name="Valero-Jimenez C.A."/>
            <person name="Tapia P."/>
            <person name="Veloso J."/>
            <person name="Silva-Moreno E."/>
            <person name="Staats M."/>
            <person name="Valdes J.H."/>
            <person name="Van Kan J.A.L."/>
        </authorList>
    </citation>
    <scope>NUCLEOTIDE SEQUENCE [LARGE SCALE GENOMIC DNA]</scope>
    <source>
        <strain evidence="2 3">MUCL3349</strain>
    </source>
</reference>
<accession>A0A4Z1KKY8</accession>
<evidence type="ECO:0000256" key="1">
    <source>
        <dbReference type="SAM" id="MobiDB-lite"/>
    </source>
</evidence>
<protein>
    <submittedName>
        <fullName evidence="2">Uncharacterized protein</fullName>
    </submittedName>
</protein>
<feature type="region of interest" description="Disordered" evidence="1">
    <location>
        <begin position="388"/>
        <end position="437"/>
    </location>
</feature>
<proteinExistence type="predicted"/>
<name>A0A4Z1KKY8_9HELO</name>